<evidence type="ECO:0000259" key="8">
    <source>
        <dbReference type="PROSITE" id="PS50893"/>
    </source>
</evidence>
<feature type="domain" description="ABC transmembrane type-1" evidence="9">
    <location>
        <begin position="22"/>
        <end position="309"/>
    </location>
</feature>
<proteinExistence type="predicted"/>
<reference evidence="10 11" key="1">
    <citation type="submission" date="2019-10" db="EMBL/GenBank/DDBJ databases">
        <title>Epibacterium sp. nov., isolated from seawater.</title>
        <authorList>
            <person name="Zhang X."/>
            <person name="Li N."/>
        </authorList>
    </citation>
    <scope>NUCLEOTIDE SEQUENCE [LARGE SCALE GENOMIC DNA]</scope>
    <source>
        <strain evidence="10 11">SM1979</strain>
    </source>
</reference>
<dbReference type="RefSeq" id="WP_153214702.1">
    <property type="nucleotide sequence ID" value="NZ_WIBF01000002.1"/>
</dbReference>
<feature type="transmembrane region" description="Helical" evidence="7">
    <location>
        <begin position="252"/>
        <end position="275"/>
    </location>
</feature>
<keyword evidence="3" id="KW-0547">Nucleotide-binding</keyword>
<keyword evidence="11" id="KW-1185">Reference proteome</keyword>
<dbReference type="Gene3D" id="1.20.1560.10">
    <property type="entry name" value="ABC transporter type 1, transmembrane domain"/>
    <property type="match status" value="1"/>
</dbReference>
<evidence type="ECO:0000256" key="4">
    <source>
        <dbReference type="ARBA" id="ARBA00022840"/>
    </source>
</evidence>
<protein>
    <submittedName>
        <fullName evidence="10">ATP-binding cassette domain-containing protein</fullName>
    </submittedName>
</protein>
<dbReference type="InterPro" id="IPR003593">
    <property type="entry name" value="AAA+_ATPase"/>
</dbReference>
<accession>A0A843YD48</accession>
<sequence>MTDLIAIIYLIIRNERQALARGFALAFVVLVMGVALLALSGWFILATAAAGMAGIGILFNVFAPSAMVRFLALGRTAARYGERILTHDATLRAVSELRVSLLRGLLTRPYRALERLRANSELNRITADTDALDGALLRLVIPALAGSAAILITSLVLWWIVHPSVAAILAAGYLVLPTGVFCIGQGVAKSPARLAEAALQAGRSRMVDLLSGRDDLTVFGQLPRARDHTIHAFDKAAQSRRRLDQIERQTGMLMDMVTALVTSGCLMVGITLVQADVIETAQAAIGVFAALALGEAVAPVRRALSEIGKMTKAAARVRPALKAPDLAWDDPKPPLSGQGLEMYNTTFATQGKAMFKPISLSVAPGETVVLEGASGSGKSTVLLLAIGALVPAQGIVRALGCDPAQVSMDAMTRKAVLVTQRSALIAGTISDNLRLADPTASDAALWRALETVCLHKVLQNRGGLDLKLGPRGSGLSGGEARRLILARAILRRPDLLLLDEPTEGLDDATADLVMTGLRDALPNAAFLVAAHRQAERAQADGIVPVIRA</sequence>
<dbReference type="GO" id="GO:0016887">
    <property type="term" value="F:ATP hydrolysis activity"/>
    <property type="evidence" value="ECO:0007669"/>
    <property type="project" value="InterPro"/>
</dbReference>
<feature type="transmembrane region" description="Helical" evidence="7">
    <location>
        <begin position="166"/>
        <end position="184"/>
    </location>
</feature>
<gene>
    <name evidence="10" type="ORF">GFB49_04935</name>
</gene>
<dbReference type="AlphaFoldDB" id="A0A843YD48"/>
<feature type="transmembrane region" description="Helical" evidence="7">
    <location>
        <begin position="139"/>
        <end position="160"/>
    </location>
</feature>
<feature type="transmembrane region" description="Helical" evidence="7">
    <location>
        <begin position="23"/>
        <end position="45"/>
    </location>
</feature>
<organism evidence="10 11">
    <name type="scientific">Tritonibacter litoralis</name>
    <dbReference type="NCBI Taxonomy" id="2662264"/>
    <lineage>
        <taxon>Bacteria</taxon>
        <taxon>Pseudomonadati</taxon>
        <taxon>Pseudomonadota</taxon>
        <taxon>Alphaproteobacteria</taxon>
        <taxon>Rhodobacterales</taxon>
        <taxon>Paracoccaceae</taxon>
        <taxon>Tritonibacter</taxon>
    </lineage>
</organism>
<feature type="domain" description="ABC transporter" evidence="8">
    <location>
        <begin position="340"/>
        <end position="546"/>
    </location>
</feature>
<dbReference type="InterPro" id="IPR017871">
    <property type="entry name" value="ABC_transporter-like_CS"/>
</dbReference>
<dbReference type="InterPro" id="IPR036640">
    <property type="entry name" value="ABC1_TM_sf"/>
</dbReference>
<dbReference type="InterPro" id="IPR039421">
    <property type="entry name" value="Type_1_exporter"/>
</dbReference>
<dbReference type="Pfam" id="PF00664">
    <property type="entry name" value="ABC_membrane"/>
    <property type="match status" value="1"/>
</dbReference>
<keyword evidence="2 7" id="KW-0812">Transmembrane</keyword>
<feature type="transmembrane region" description="Helical" evidence="7">
    <location>
        <begin position="51"/>
        <end position="73"/>
    </location>
</feature>
<evidence type="ECO:0000256" key="3">
    <source>
        <dbReference type="ARBA" id="ARBA00022741"/>
    </source>
</evidence>
<dbReference type="InterPro" id="IPR011527">
    <property type="entry name" value="ABC1_TM_dom"/>
</dbReference>
<dbReference type="GO" id="GO:0005524">
    <property type="term" value="F:ATP binding"/>
    <property type="evidence" value="ECO:0007669"/>
    <property type="project" value="UniProtKB-KW"/>
</dbReference>
<name>A0A843YD48_9RHOB</name>
<comment type="caution">
    <text evidence="10">The sequence shown here is derived from an EMBL/GenBank/DDBJ whole genome shotgun (WGS) entry which is preliminary data.</text>
</comment>
<dbReference type="InterPro" id="IPR003439">
    <property type="entry name" value="ABC_transporter-like_ATP-bd"/>
</dbReference>
<evidence type="ECO:0000313" key="10">
    <source>
        <dbReference type="EMBL" id="MQQ07788.1"/>
    </source>
</evidence>
<evidence type="ECO:0000256" key="5">
    <source>
        <dbReference type="ARBA" id="ARBA00022989"/>
    </source>
</evidence>
<evidence type="ECO:0000256" key="7">
    <source>
        <dbReference type="SAM" id="Phobius"/>
    </source>
</evidence>
<dbReference type="PANTHER" id="PTHR24221">
    <property type="entry name" value="ATP-BINDING CASSETTE SUB-FAMILY B"/>
    <property type="match status" value="1"/>
</dbReference>
<keyword evidence="4 10" id="KW-0067">ATP-binding</keyword>
<dbReference type="PANTHER" id="PTHR24221:SF654">
    <property type="entry name" value="ATP-BINDING CASSETTE SUB-FAMILY B MEMBER 6"/>
    <property type="match status" value="1"/>
</dbReference>
<dbReference type="EMBL" id="WIBF01000002">
    <property type="protein sequence ID" value="MQQ07788.1"/>
    <property type="molecule type" value="Genomic_DNA"/>
</dbReference>
<dbReference type="SMART" id="SM00382">
    <property type="entry name" value="AAA"/>
    <property type="match status" value="1"/>
</dbReference>
<dbReference type="InterPro" id="IPR027417">
    <property type="entry name" value="P-loop_NTPase"/>
</dbReference>
<feature type="transmembrane region" description="Helical" evidence="7">
    <location>
        <begin position="281"/>
        <end position="300"/>
    </location>
</feature>
<dbReference type="Pfam" id="PF00005">
    <property type="entry name" value="ABC_tran"/>
    <property type="match status" value="1"/>
</dbReference>
<dbReference type="PROSITE" id="PS50893">
    <property type="entry name" value="ABC_TRANSPORTER_2"/>
    <property type="match status" value="1"/>
</dbReference>
<evidence type="ECO:0000256" key="1">
    <source>
        <dbReference type="ARBA" id="ARBA00004651"/>
    </source>
</evidence>
<dbReference type="GO" id="GO:0140359">
    <property type="term" value="F:ABC-type transporter activity"/>
    <property type="evidence" value="ECO:0007669"/>
    <property type="project" value="InterPro"/>
</dbReference>
<keyword evidence="6 7" id="KW-0472">Membrane</keyword>
<dbReference type="Proteomes" id="UP000444174">
    <property type="component" value="Unassembled WGS sequence"/>
</dbReference>
<dbReference type="PROSITE" id="PS50929">
    <property type="entry name" value="ABC_TM1F"/>
    <property type="match status" value="1"/>
</dbReference>
<comment type="subcellular location">
    <subcellularLocation>
        <location evidence="1">Cell membrane</location>
        <topology evidence="1">Multi-pass membrane protein</topology>
    </subcellularLocation>
</comment>
<dbReference type="PROSITE" id="PS00211">
    <property type="entry name" value="ABC_TRANSPORTER_1"/>
    <property type="match status" value="1"/>
</dbReference>
<evidence type="ECO:0000256" key="6">
    <source>
        <dbReference type="ARBA" id="ARBA00023136"/>
    </source>
</evidence>
<dbReference type="SUPFAM" id="SSF90123">
    <property type="entry name" value="ABC transporter transmembrane region"/>
    <property type="match status" value="1"/>
</dbReference>
<dbReference type="GO" id="GO:0005886">
    <property type="term" value="C:plasma membrane"/>
    <property type="evidence" value="ECO:0007669"/>
    <property type="project" value="UniProtKB-SubCell"/>
</dbReference>
<keyword evidence="5 7" id="KW-1133">Transmembrane helix</keyword>
<dbReference type="Gene3D" id="3.40.50.300">
    <property type="entry name" value="P-loop containing nucleotide triphosphate hydrolases"/>
    <property type="match status" value="1"/>
</dbReference>
<evidence type="ECO:0000259" key="9">
    <source>
        <dbReference type="PROSITE" id="PS50929"/>
    </source>
</evidence>
<dbReference type="SUPFAM" id="SSF52540">
    <property type="entry name" value="P-loop containing nucleoside triphosphate hydrolases"/>
    <property type="match status" value="1"/>
</dbReference>
<evidence type="ECO:0000256" key="2">
    <source>
        <dbReference type="ARBA" id="ARBA00022692"/>
    </source>
</evidence>
<evidence type="ECO:0000313" key="11">
    <source>
        <dbReference type="Proteomes" id="UP000444174"/>
    </source>
</evidence>